<sequence>MISFPFVFSQPEVYVRFLIAGGTHIFQSQHCCAKRLINFKLCATAPNNTTQHATG</sequence>
<protein>
    <submittedName>
        <fullName evidence="1">Uncharacterized protein</fullName>
    </submittedName>
</protein>
<dbReference type="EMBL" id="CALNXI010002408">
    <property type="protein sequence ID" value="CAH3187329.1"/>
    <property type="molecule type" value="Genomic_DNA"/>
</dbReference>
<keyword evidence="2" id="KW-1185">Reference proteome</keyword>
<evidence type="ECO:0000313" key="1">
    <source>
        <dbReference type="EMBL" id="CAH3187329.1"/>
    </source>
</evidence>
<name>A0ABN8S755_9CNID</name>
<dbReference type="Proteomes" id="UP001159427">
    <property type="component" value="Unassembled WGS sequence"/>
</dbReference>
<proteinExistence type="predicted"/>
<reference evidence="1 2" key="1">
    <citation type="submission" date="2022-05" db="EMBL/GenBank/DDBJ databases">
        <authorList>
            <consortium name="Genoscope - CEA"/>
            <person name="William W."/>
        </authorList>
    </citation>
    <scope>NUCLEOTIDE SEQUENCE [LARGE SCALE GENOMIC DNA]</scope>
</reference>
<gene>
    <name evidence="1" type="ORF">PEVE_00017570</name>
</gene>
<evidence type="ECO:0000313" key="2">
    <source>
        <dbReference type="Proteomes" id="UP001159427"/>
    </source>
</evidence>
<accession>A0ABN8S755</accession>
<organism evidence="1 2">
    <name type="scientific">Porites evermanni</name>
    <dbReference type="NCBI Taxonomy" id="104178"/>
    <lineage>
        <taxon>Eukaryota</taxon>
        <taxon>Metazoa</taxon>
        <taxon>Cnidaria</taxon>
        <taxon>Anthozoa</taxon>
        <taxon>Hexacorallia</taxon>
        <taxon>Scleractinia</taxon>
        <taxon>Fungiina</taxon>
        <taxon>Poritidae</taxon>
        <taxon>Porites</taxon>
    </lineage>
</organism>
<comment type="caution">
    <text evidence="1">The sequence shown here is derived from an EMBL/GenBank/DDBJ whole genome shotgun (WGS) entry which is preliminary data.</text>
</comment>